<evidence type="ECO:0000313" key="7">
    <source>
        <dbReference type="EMBL" id="QKS69764.1"/>
    </source>
</evidence>
<evidence type="ECO:0000259" key="6">
    <source>
        <dbReference type="Pfam" id="PF00496"/>
    </source>
</evidence>
<dbReference type="CDD" id="cd08499">
    <property type="entry name" value="PBP2_Ylib_like"/>
    <property type="match status" value="1"/>
</dbReference>
<dbReference type="RefSeq" id="WP_176007806.1">
    <property type="nucleotide sequence ID" value="NZ_CP041372.2"/>
</dbReference>
<dbReference type="KEGG" id="psua:FLK61_23505"/>
<sequence length="559" mass="61638">MKMKQVGLSVAVSLAVLLAACSSNDDAGTTENDPATNEANTSNEVVDNEAEAANEPNEEEDNNEPVAEEPSEGGEVVVGIEAEPTSMDPHNTTDSVSATVQSTMYEGLLRFDESMEIVNVLAEDYDYSDDATAITFYLREGVEFHDGTPFNAEAVKTNFDYVRDEENGLARASFFSFIEDVTVDDEYTVTVTATEPNSAMAAYMAHSSAGMKSVDEIQKKIDDPDYNIDREGAVGTGPFQFVEWRDGEHVVVEKFDGYWNDEELAKVDQITFRPVQEAATRVNMLRTGEVDIVFPVPTLDASELENDEDIDLYTGPTTDTFYIGMNFQEDKYQDINVRHAMNHAVDKDGLIAQVLDGYGTIVDSAIAPNIYGYASQPIYEYDVDLAQELMADSDQPDGFSATLWTRNSTEFISVAEYVAIQLAEIGIDIEVQAFESGTLFDMLDAGEGTDLFIGRWSPGTGEADYGLRPNFASDRVPPNFNNSGFYINEELDGMFDDAISTPDEDEALETYADIQEIIYQDAPWVFLHIPDAIIAKDRDLVGIYVLPTGAVNLNLAEFN</sequence>
<dbReference type="InterPro" id="IPR030678">
    <property type="entry name" value="Peptide/Ni-bd"/>
</dbReference>
<feature type="compositionally biased region" description="Polar residues" evidence="4">
    <location>
        <begin position="25"/>
        <end position="42"/>
    </location>
</feature>
<dbReference type="PANTHER" id="PTHR30290">
    <property type="entry name" value="PERIPLASMIC BINDING COMPONENT OF ABC TRANSPORTER"/>
    <property type="match status" value="1"/>
</dbReference>
<feature type="signal peptide" evidence="5">
    <location>
        <begin position="1"/>
        <end position="27"/>
    </location>
</feature>
<evidence type="ECO:0000256" key="4">
    <source>
        <dbReference type="SAM" id="MobiDB-lite"/>
    </source>
</evidence>
<organism evidence="7 8">
    <name type="scientific">Paenalkalicoccus suaedae</name>
    <dbReference type="NCBI Taxonomy" id="2592382"/>
    <lineage>
        <taxon>Bacteria</taxon>
        <taxon>Bacillati</taxon>
        <taxon>Bacillota</taxon>
        <taxon>Bacilli</taxon>
        <taxon>Bacillales</taxon>
        <taxon>Bacillaceae</taxon>
        <taxon>Paenalkalicoccus</taxon>
    </lineage>
</organism>
<dbReference type="GO" id="GO:0043190">
    <property type="term" value="C:ATP-binding cassette (ABC) transporter complex"/>
    <property type="evidence" value="ECO:0007669"/>
    <property type="project" value="InterPro"/>
</dbReference>
<dbReference type="Proteomes" id="UP000318138">
    <property type="component" value="Chromosome"/>
</dbReference>
<dbReference type="InterPro" id="IPR000914">
    <property type="entry name" value="SBP_5_dom"/>
</dbReference>
<keyword evidence="3 5" id="KW-0732">Signal</keyword>
<comment type="similarity">
    <text evidence="1">Belongs to the bacterial solute-binding protein 5 family.</text>
</comment>
<name>A0A859FB46_9BACI</name>
<dbReference type="GO" id="GO:0015833">
    <property type="term" value="P:peptide transport"/>
    <property type="evidence" value="ECO:0007669"/>
    <property type="project" value="TreeGrafter"/>
</dbReference>
<dbReference type="Pfam" id="PF00496">
    <property type="entry name" value="SBP_bac_5"/>
    <property type="match status" value="1"/>
</dbReference>
<dbReference type="PROSITE" id="PS51257">
    <property type="entry name" value="PROKAR_LIPOPROTEIN"/>
    <property type="match status" value="1"/>
</dbReference>
<dbReference type="SUPFAM" id="SSF53850">
    <property type="entry name" value="Periplasmic binding protein-like II"/>
    <property type="match status" value="1"/>
</dbReference>
<dbReference type="EMBL" id="CP041372">
    <property type="protein sequence ID" value="QKS69764.1"/>
    <property type="molecule type" value="Genomic_DNA"/>
</dbReference>
<dbReference type="PIRSF" id="PIRSF002741">
    <property type="entry name" value="MppA"/>
    <property type="match status" value="1"/>
</dbReference>
<accession>A0A859FB46</accession>
<dbReference type="Gene3D" id="3.40.190.10">
    <property type="entry name" value="Periplasmic binding protein-like II"/>
    <property type="match status" value="1"/>
</dbReference>
<reference evidence="8" key="1">
    <citation type="submission" date="2019-07" db="EMBL/GenBank/DDBJ databases">
        <title>Bacillus alkalisoli sp. nov. isolated from saline soil.</title>
        <authorList>
            <person name="Sun J.-Q."/>
            <person name="Xu L."/>
        </authorList>
    </citation>
    <scope>NUCLEOTIDE SEQUENCE [LARGE SCALE GENOMIC DNA]</scope>
    <source>
        <strain evidence="8">M4U3P1</strain>
    </source>
</reference>
<feature type="chain" id="PRO_5032297303" evidence="5">
    <location>
        <begin position="28"/>
        <end position="559"/>
    </location>
</feature>
<dbReference type="Gene3D" id="3.90.76.10">
    <property type="entry name" value="Dipeptide-binding Protein, Domain 1"/>
    <property type="match status" value="1"/>
</dbReference>
<dbReference type="InterPro" id="IPR039424">
    <property type="entry name" value="SBP_5"/>
</dbReference>
<evidence type="ECO:0000256" key="1">
    <source>
        <dbReference type="ARBA" id="ARBA00005695"/>
    </source>
</evidence>
<evidence type="ECO:0000256" key="2">
    <source>
        <dbReference type="ARBA" id="ARBA00022448"/>
    </source>
</evidence>
<dbReference type="PANTHER" id="PTHR30290:SF9">
    <property type="entry name" value="OLIGOPEPTIDE-BINDING PROTEIN APPA"/>
    <property type="match status" value="1"/>
</dbReference>
<feature type="domain" description="Solute-binding protein family 5" evidence="6">
    <location>
        <begin position="116"/>
        <end position="474"/>
    </location>
</feature>
<gene>
    <name evidence="7" type="ORF">FLK61_23505</name>
</gene>
<proteinExistence type="inferred from homology"/>
<dbReference type="Gene3D" id="3.10.105.10">
    <property type="entry name" value="Dipeptide-binding Protein, Domain 3"/>
    <property type="match status" value="1"/>
</dbReference>
<keyword evidence="2" id="KW-0813">Transport</keyword>
<evidence type="ECO:0000256" key="5">
    <source>
        <dbReference type="SAM" id="SignalP"/>
    </source>
</evidence>
<dbReference type="GO" id="GO:1904680">
    <property type="term" value="F:peptide transmembrane transporter activity"/>
    <property type="evidence" value="ECO:0007669"/>
    <property type="project" value="TreeGrafter"/>
</dbReference>
<evidence type="ECO:0000313" key="8">
    <source>
        <dbReference type="Proteomes" id="UP000318138"/>
    </source>
</evidence>
<feature type="compositionally biased region" description="Acidic residues" evidence="4">
    <location>
        <begin position="46"/>
        <end position="72"/>
    </location>
</feature>
<feature type="region of interest" description="Disordered" evidence="4">
    <location>
        <begin position="25"/>
        <end position="74"/>
    </location>
</feature>
<dbReference type="GO" id="GO:0042597">
    <property type="term" value="C:periplasmic space"/>
    <property type="evidence" value="ECO:0007669"/>
    <property type="project" value="UniProtKB-ARBA"/>
</dbReference>
<keyword evidence="8" id="KW-1185">Reference proteome</keyword>
<dbReference type="AlphaFoldDB" id="A0A859FB46"/>
<evidence type="ECO:0000256" key="3">
    <source>
        <dbReference type="ARBA" id="ARBA00022729"/>
    </source>
</evidence>
<protein>
    <submittedName>
        <fullName evidence="7">Glutathione ABC transporter substrate-binding protein</fullName>
    </submittedName>
</protein>